<proteinExistence type="predicted"/>
<sequence>MSAQTEPPVKVSCVMSHALRESDSMTPSVLNVGIDLGHRATSSHLIRTIFDFPFRRSRDVAALRWPPFADGYKSKPSSRVPHARNCQVPSRAKPPGK</sequence>
<evidence type="ECO:0000313" key="2">
    <source>
        <dbReference type="EMBL" id="GBP70138.1"/>
    </source>
</evidence>
<evidence type="ECO:0000256" key="1">
    <source>
        <dbReference type="SAM" id="MobiDB-lite"/>
    </source>
</evidence>
<feature type="region of interest" description="Disordered" evidence="1">
    <location>
        <begin position="73"/>
        <end position="97"/>
    </location>
</feature>
<organism evidence="2 3">
    <name type="scientific">Eumeta variegata</name>
    <name type="common">Bagworm moth</name>
    <name type="synonym">Eumeta japonica</name>
    <dbReference type="NCBI Taxonomy" id="151549"/>
    <lineage>
        <taxon>Eukaryota</taxon>
        <taxon>Metazoa</taxon>
        <taxon>Ecdysozoa</taxon>
        <taxon>Arthropoda</taxon>
        <taxon>Hexapoda</taxon>
        <taxon>Insecta</taxon>
        <taxon>Pterygota</taxon>
        <taxon>Neoptera</taxon>
        <taxon>Endopterygota</taxon>
        <taxon>Lepidoptera</taxon>
        <taxon>Glossata</taxon>
        <taxon>Ditrysia</taxon>
        <taxon>Tineoidea</taxon>
        <taxon>Psychidae</taxon>
        <taxon>Oiketicinae</taxon>
        <taxon>Eumeta</taxon>
    </lineage>
</organism>
<protein>
    <submittedName>
        <fullName evidence="2">Uncharacterized protein</fullName>
    </submittedName>
</protein>
<name>A0A4C1Y2L6_EUMVA</name>
<accession>A0A4C1Y2L6</accession>
<keyword evidence="3" id="KW-1185">Reference proteome</keyword>
<evidence type="ECO:0000313" key="3">
    <source>
        <dbReference type="Proteomes" id="UP000299102"/>
    </source>
</evidence>
<dbReference type="Proteomes" id="UP000299102">
    <property type="component" value="Unassembled WGS sequence"/>
</dbReference>
<dbReference type="AlphaFoldDB" id="A0A4C1Y2L6"/>
<gene>
    <name evidence="2" type="ORF">EVAR_55458_1</name>
</gene>
<comment type="caution">
    <text evidence="2">The sequence shown here is derived from an EMBL/GenBank/DDBJ whole genome shotgun (WGS) entry which is preliminary data.</text>
</comment>
<dbReference type="EMBL" id="BGZK01001064">
    <property type="protein sequence ID" value="GBP70138.1"/>
    <property type="molecule type" value="Genomic_DNA"/>
</dbReference>
<reference evidence="2 3" key="1">
    <citation type="journal article" date="2019" name="Commun. Biol.">
        <title>The bagworm genome reveals a unique fibroin gene that provides high tensile strength.</title>
        <authorList>
            <person name="Kono N."/>
            <person name="Nakamura H."/>
            <person name="Ohtoshi R."/>
            <person name="Tomita M."/>
            <person name="Numata K."/>
            <person name="Arakawa K."/>
        </authorList>
    </citation>
    <scope>NUCLEOTIDE SEQUENCE [LARGE SCALE GENOMIC DNA]</scope>
</reference>